<keyword evidence="1" id="KW-0812">Transmembrane</keyword>
<feature type="transmembrane region" description="Helical" evidence="1">
    <location>
        <begin position="74"/>
        <end position="94"/>
    </location>
</feature>
<dbReference type="Proteomes" id="UP001642484">
    <property type="component" value="Unassembled WGS sequence"/>
</dbReference>
<evidence type="ECO:0000313" key="3">
    <source>
        <dbReference type="Proteomes" id="UP001642484"/>
    </source>
</evidence>
<reference evidence="2 3" key="1">
    <citation type="submission" date="2024-02" db="EMBL/GenBank/DDBJ databases">
        <authorList>
            <person name="Chen Y."/>
            <person name="Shah S."/>
            <person name="Dougan E. K."/>
            <person name="Thang M."/>
            <person name="Chan C."/>
        </authorList>
    </citation>
    <scope>NUCLEOTIDE SEQUENCE [LARGE SCALE GENOMIC DNA]</scope>
</reference>
<protein>
    <submittedName>
        <fullName evidence="2">Uncharacterized protein</fullName>
    </submittedName>
</protein>
<sequence length="129" mass="13820">MTYDHVVLACAASGFLLALIFFSFFGLVLWFAPESGGSAAANRIPALLLCSLISISGVFLRWRFLRRGDTLCASFVSGTLLIAGPAAVFAPLWLATRLHFRPNACLTFSSPSPTRSTPSARTRSCFAAS</sequence>
<gene>
    <name evidence="2" type="ORF">CCMP2556_LOCUS30673</name>
</gene>
<keyword evidence="1" id="KW-1133">Transmembrane helix</keyword>
<keyword evidence="1" id="KW-0472">Membrane</keyword>
<evidence type="ECO:0000313" key="2">
    <source>
        <dbReference type="EMBL" id="CAK9062382.1"/>
    </source>
</evidence>
<accession>A0ABP0NF06</accession>
<proteinExistence type="predicted"/>
<evidence type="ECO:0000256" key="1">
    <source>
        <dbReference type="SAM" id="Phobius"/>
    </source>
</evidence>
<name>A0ABP0NF06_9DINO</name>
<feature type="transmembrane region" description="Helical" evidence="1">
    <location>
        <begin position="6"/>
        <end position="32"/>
    </location>
</feature>
<feature type="transmembrane region" description="Helical" evidence="1">
    <location>
        <begin position="44"/>
        <end position="62"/>
    </location>
</feature>
<dbReference type="EMBL" id="CAXAMN010021695">
    <property type="protein sequence ID" value="CAK9062382.1"/>
    <property type="molecule type" value="Genomic_DNA"/>
</dbReference>
<keyword evidence="3" id="KW-1185">Reference proteome</keyword>
<organism evidence="2 3">
    <name type="scientific">Durusdinium trenchii</name>
    <dbReference type="NCBI Taxonomy" id="1381693"/>
    <lineage>
        <taxon>Eukaryota</taxon>
        <taxon>Sar</taxon>
        <taxon>Alveolata</taxon>
        <taxon>Dinophyceae</taxon>
        <taxon>Suessiales</taxon>
        <taxon>Symbiodiniaceae</taxon>
        <taxon>Durusdinium</taxon>
    </lineage>
</organism>
<comment type="caution">
    <text evidence="2">The sequence shown here is derived from an EMBL/GenBank/DDBJ whole genome shotgun (WGS) entry which is preliminary data.</text>
</comment>